<keyword evidence="2" id="KW-0808">Transferase</keyword>
<dbReference type="GO" id="GO:0008999">
    <property type="term" value="F:protein-N-terminal-alanine acetyltransferase activity"/>
    <property type="evidence" value="ECO:0007669"/>
    <property type="project" value="TreeGrafter"/>
</dbReference>
<dbReference type="SUPFAM" id="SSF55729">
    <property type="entry name" value="Acyl-CoA N-acyltransferases (Nat)"/>
    <property type="match status" value="1"/>
</dbReference>
<sequence>MMTRQIYQDEEFEIRVATELEAVTHLAAVKASVKEIGAWESWCTDKYSLEDSRKYLADSEQKRHRGAEFNFCVFERSGGNLIGSVGINRITPEYKFANLGYWIRTGYTGRGLATLAARTAARFAFTELELTRLEIVVMEGNDHSRRVAEKTGAISEGLHRNRLYYHGQPRDAWMYSLIPGDL</sequence>
<dbReference type="eggNOG" id="COG1670">
    <property type="taxonomic scope" value="Bacteria"/>
</dbReference>
<dbReference type="Gene3D" id="3.40.630.30">
    <property type="match status" value="1"/>
</dbReference>
<dbReference type="PANTHER" id="PTHR43441:SF10">
    <property type="entry name" value="ACETYLTRANSFERASE"/>
    <property type="match status" value="1"/>
</dbReference>
<dbReference type="EMBL" id="JBHUCJ010000004">
    <property type="protein sequence ID" value="MFD3222604.1"/>
    <property type="molecule type" value="Genomic_DNA"/>
</dbReference>
<reference evidence="2 4" key="2">
    <citation type="journal article" date="2012" name="J. Bacteriol.">
        <title>Complete Genome Sequence of Rahnella sp. Strain Y9602, a Gammaproteobacterium Isolate from Metal- and Radionuclide-Contaminated Soil.</title>
        <authorList>
            <person name="Martinez R.J."/>
            <person name="Bruce D."/>
            <person name="Detter C."/>
            <person name="Goodwin L.A."/>
            <person name="Han J."/>
            <person name="Han C.S."/>
            <person name="Held B."/>
            <person name="Land M.L."/>
            <person name="Mikhailova N."/>
            <person name="Nolan M."/>
            <person name="Pennacchio L."/>
            <person name="Pitluck S."/>
            <person name="Tapia R."/>
            <person name="Woyke T."/>
            <person name="Sobecky P.A."/>
        </authorList>
    </citation>
    <scope>NUCLEOTIDE SEQUENCE [LARGE SCALE GENOMIC DNA]</scope>
    <source>
        <strain evidence="2 4">Y9602</strain>
    </source>
</reference>
<dbReference type="PANTHER" id="PTHR43441">
    <property type="entry name" value="RIBOSOMAL-PROTEIN-SERINE ACETYLTRANSFERASE"/>
    <property type="match status" value="1"/>
</dbReference>
<dbReference type="KEGG" id="rah:Rahaq_3415"/>
<keyword evidence="5" id="KW-1185">Reference proteome</keyword>
<name>A0A0H3FG42_RAHSY</name>
<dbReference type="RefSeq" id="WP_013576700.1">
    <property type="nucleotide sequence ID" value="NC_015061.1"/>
</dbReference>
<evidence type="ECO:0000259" key="1">
    <source>
        <dbReference type="PROSITE" id="PS51186"/>
    </source>
</evidence>
<dbReference type="EMBL" id="CP002505">
    <property type="protein sequence ID" value="ADW75008.1"/>
    <property type="molecule type" value="Genomic_DNA"/>
</dbReference>
<keyword evidence="3" id="KW-0012">Acyltransferase</keyword>
<dbReference type="InterPro" id="IPR051908">
    <property type="entry name" value="Ribosomal_N-acetyltransferase"/>
</dbReference>
<dbReference type="GO" id="GO:1990189">
    <property type="term" value="F:protein N-terminal-serine acetyltransferase activity"/>
    <property type="evidence" value="ECO:0007669"/>
    <property type="project" value="TreeGrafter"/>
</dbReference>
<dbReference type="InterPro" id="IPR000182">
    <property type="entry name" value="GNAT_dom"/>
</dbReference>
<dbReference type="PROSITE" id="PS51186">
    <property type="entry name" value="GNAT"/>
    <property type="match status" value="1"/>
</dbReference>
<dbReference type="Pfam" id="PF13302">
    <property type="entry name" value="Acetyltransf_3"/>
    <property type="match status" value="1"/>
</dbReference>
<dbReference type="InterPro" id="IPR016181">
    <property type="entry name" value="Acyl_CoA_acyltransferase"/>
</dbReference>
<evidence type="ECO:0000313" key="2">
    <source>
        <dbReference type="EMBL" id="ADW75008.1"/>
    </source>
</evidence>
<gene>
    <name evidence="2" type="ordered locus">Rahaq_3415</name>
    <name evidence="3" type="ORF">ACFPK4_03605</name>
</gene>
<organism evidence="2 4">
    <name type="scientific">Rahnella sp. (strain Y9602)</name>
    <dbReference type="NCBI Taxonomy" id="2703885"/>
    <lineage>
        <taxon>Bacteria</taxon>
        <taxon>Pseudomonadati</taxon>
        <taxon>Pseudomonadota</taxon>
        <taxon>Gammaproteobacteria</taxon>
        <taxon>Enterobacterales</taxon>
        <taxon>Yersiniaceae</taxon>
        <taxon>Rahnella</taxon>
    </lineage>
</organism>
<reference evidence="3 5" key="3">
    <citation type="submission" date="2024-09" db="EMBL/GenBank/DDBJ databases">
        <title>Genomes of Rahnella.</title>
        <authorList>
            <person name="Mnguni F.C."/>
            <person name="Shin G.Y."/>
            <person name="Coutinho T."/>
        </authorList>
    </citation>
    <scope>NUCLEOTIDE SEQUENCE [LARGE SCALE GENOMIC DNA]</scope>
    <source>
        <strain evidence="3 5">20WA0057</strain>
    </source>
</reference>
<proteinExistence type="predicted"/>
<evidence type="ECO:0000313" key="3">
    <source>
        <dbReference type="EMBL" id="MFD3222604.1"/>
    </source>
</evidence>
<evidence type="ECO:0000313" key="4">
    <source>
        <dbReference type="Proteomes" id="UP000007257"/>
    </source>
</evidence>
<reference evidence="4" key="1">
    <citation type="submission" date="2011-01" db="EMBL/GenBank/DDBJ databases">
        <title>Complete sequence of chromosome of Rahnella sp. Y9602.</title>
        <authorList>
            <consortium name="US DOE Joint Genome Institute"/>
            <person name="Lucas S."/>
            <person name="Copeland A."/>
            <person name="Lapidus A."/>
            <person name="Cheng J.-F."/>
            <person name="Goodwin L."/>
            <person name="Pitluck S."/>
            <person name="Lu M."/>
            <person name="Detter J.C."/>
            <person name="Han C."/>
            <person name="Tapia R."/>
            <person name="Land M."/>
            <person name="Hauser L."/>
            <person name="Kyrpides N."/>
            <person name="Ivanova N."/>
            <person name="Ovchinnikova G."/>
            <person name="Pagani I."/>
            <person name="Sobecky P.A."/>
            <person name="Martinez R.J."/>
            <person name="Woyke T."/>
        </authorList>
    </citation>
    <scope>NUCLEOTIDE SEQUENCE [LARGE SCALE GENOMIC DNA]</scope>
    <source>
        <strain evidence="4">Y9602</strain>
    </source>
</reference>
<protein>
    <submittedName>
        <fullName evidence="2">GCN5-related N-acetyltransferase</fullName>
    </submittedName>
    <submittedName>
        <fullName evidence="3">GNAT family N-acetyltransferase</fullName>
        <ecNumber evidence="3">2.3.-.-</ecNumber>
    </submittedName>
</protein>
<dbReference type="Proteomes" id="UP000007257">
    <property type="component" value="Chromosome"/>
</dbReference>
<dbReference type="EC" id="2.3.-.-" evidence="3"/>
<dbReference type="Proteomes" id="UP001598201">
    <property type="component" value="Unassembled WGS sequence"/>
</dbReference>
<accession>A0A0H3FG42</accession>
<dbReference type="OrthoDB" id="5292292at2"/>
<feature type="domain" description="N-acetyltransferase" evidence="1">
    <location>
        <begin position="12"/>
        <end position="179"/>
    </location>
</feature>
<dbReference type="HOGENOM" id="CLU_013985_3_0_6"/>
<evidence type="ECO:0000313" key="5">
    <source>
        <dbReference type="Proteomes" id="UP001598201"/>
    </source>
</evidence>
<dbReference type="GO" id="GO:0005737">
    <property type="term" value="C:cytoplasm"/>
    <property type="evidence" value="ECO:0007669"/>
    <property type="project" value="TreeGrafter"/>
</dbReference>
<dbReference type="AlphaFoldDB" id="A0A0H3FG42"/>